<dbReference type="EMBL" id="JAZHOG010000005">
    <property type="protein sequence ID" value="MEJ8567908.1"/>
    <property type="molecule type" value="Genomic_DNA"/>
</dbReference>
<organism evidence="2 3">
    <name type="scientific">Elongatibacter sediminis</name>
    <dbReference type="NCBI Taxonomy" id="3119006"/>
    <lineage>
        <taxon>Bacteria</taxon>
        <taxon>Pseudomonadati</taxon>
        <taxon>Pseudomonadota</taxon>
        <taxon>Gammaproteobacteria</taxon>
        <taxon>Chromatiales</taxon>
        <taxon>Wenzhouxiangellaceae</taxon>
        <taxon>Elongatibacter</taxon>
    </lineage>
</organism>
<gene>
    <name evidence="2" type="ORF">V3330_09750</name>
</gene>
<evidence type="ECO:0000313" key="3">
    <source>
        <dbReference type="Proteomes" id="UP001359886"/>
    </source>
</evidence>
<name>A0AAW9RCK5_9GAMM</name>
<feature type="chain" id="PRO_5043499878" description="Beta-lactamase" evidence="1">
    <location>
        <begin position="29"/>
        <end position="86"/>
    </location>
</feature>
<evidence type="ECO:0000256" key="1">
    <source>
        <dbReference type="SAM" id="SignalP"/>
    </source>
</evidence>
<dbReference type="Proteomes" id="UP001359886">
    <property type="component" value="Unassembled WGS sequence"/>
</dbReference>
<evidence type="ECO:0000313" key="2">
    <source>
        <dbReference type="EMBL" id="MEJ8567908.1"/>
    </source>
</evidence>
<evidence type="ECO:0008006" key="4">
    <source>
        <dbReference type="Google" id="ProtNLM"/>
    </source>
</evidence>
<sequence>MVSARTARIFIAFTIALAWSRLCPAVQADLGARMERVLADEGLVGVAWSLVGADGDTTVGSAGLRDNSSALAFEPETRFASRGCRI</sequence>
<feature type="signal peptide" evidence="1">
    <location>
        <begin position="1"/>
        <end position="28"/>
    </location>
</feature>
<comment type="caution">
    <text evidence="2">The sequence shown here is derived from an EMBL/GenBank/DDBJ whole genome shotgun (WGS) entry which is preliminary data.</text>
</comment>
<keyword evidence="1" id="KW-0732">Signal</keyword>
<accession>A0AAW9RCK5</accession>
<reference evidence="2 3" key="1">
    <citation type="submission" date="2024-02" db="EMBL/GenBank/DDBJ databases">
        <title>A novel Wenzhouxiangellaceae bacterium, isolated from coastal sediments.</title>
        <authorList>
            <person name="Du Z.-J."/>
            <person name="Ye Y.-Q."/>
            <person name="Zhang X.-Y."/>
        </authorList>
    </citation>
    <scope>NUCLEOTIDE SEQUENCE [LARGE SCALE GENOMIC DNA]</scope>
    <source>
        <strain evidence="2 3">CH-27</strain>
    </source>
</reference>
<proteinExistence type="predicted"/>
<dbReference type="AlphaFoldDB" id="A0AAW9RCK5"/>
<protein>
    <recommendedName>
        <fullName evidence="4">Beta-lactamase</fullName>
    </recommendedName>
</protein>
<keyword evidence="3" id="KW-1185">Reference proteome</keyword>